<feature type="transmembrane region" description="Helical" evidence="1">
    <location>
        <begin position="32"/>
        <end position="54"/>
    </location>
</feature>
<proteinExistence type="predicted"/>
<evidence type="ECO:0000256" key="1">
    <source>
        <dbReference type="SAM" id="Phobius"/>
    </source>
</evidence>
<protein>
    <submittedName>
        <fullName evidence="2">Uncharacterized protein</fullName>
    </submittedName>
</protein>
<dbReference type="Proteomes" id="UP000078046">
    <property type="component" value="Unassembled WGS sequence"/>
</dbReference>
<keyword evidence="1" id="KW-0472">Membrane</keyword>
<feature type="transmembrane region" description="Helical" evidence="1">
    <location>
        <begin position="6"/>
        <end position="25"/>
    </location>
</feature>
<keyword evidence="3" id="KW-1185">Reference proteome</keyword>
<keyword evidence="1" id="KW-1133">Transmembrane helix</keyword>
<dbReference type="EMBL" id="LWCA01001382">
    <property type="protein sequence ID" value="OAF65238.1"/>
    <property type="molecule type" value="Genomic_DNA"/>
</dbReference>
<accession>A0A177ATA0</accession>
<dbReference type="AlphaFoldDB" id="A0A177ATA0"/>
<feature type="transmembrane region" description="Helical" evidence="1">
    <location>
        <begin position="159"/>
        <end position="181"/>
    </location>
</feature>
<gene>
    <name evidence="2" type="ORF">A3Q56_07055</name>
</gene>
<reference evidence="2 3" key="1">
    <citation type="submission" date="2016-04" db="EMBL/GenBank/DDBJ databases">
        <title>The genome of Intoshia linei affirms orthonectids as highly simplified spiralians.</title>
        <authorList>
            <person name="Mikhailov K.V."/>
            <person name="Slusarev G.S."/>
            <person name="Nikitin M.A."/>
            <person name="Logacheva M.D."/>
            <person name="Penin A."/>
            <person name="Aleoshin V."/>
            <person name="Panchin Y.V."/>
        </authorList>
    </citation>
    <scope>NUCLEOTIDE SEQUENCE [LARGE SCALE GENOMIC DNA]</scope>
    <source>
        <strain evidence="2">Intl2013</strain>
        <tissue evidence="2">Whole animal</tissue>
    </source>
</reference>
<evidence type="ECO:0000313" key="3">
    <source>
        <dbReference type="Proteomes" id="UP000078046"/>
    </source>
</evidence>
<evidence type="ECO:0000313" key="2">
    <source>
        <dbReference type="EMBL" id="OAF65238.1"/>
    </source>
</evidence>
<comment type="caution">
    <text evidence="2">The sequence shown here is derived from an EMBL/GenBank/DDBJ whole genome shotgun (WGS) entry which is preliminary data.</text>
</comment>
<keyword evidence="1" id="KW-0812">Transmembrane</keyword>
<name>A0A177ATA0_9BILA</name>
<organism evidence="2 3">
    <name type="scientific">Intoshia linei</name>
    <dbReference type="NCBI Taxonomy" id="1819745"/>
    <lineage>
        <taxon>Eukaryota</taxon>
        <taxon>Metazoa</taxon>
        <taxon>Spiralia</taxon>
        <taxon>Lophotrochozoa</taxon>
        <taxon>Mesozoa</taxon>
        <taxon>Orthonectida</taxon>
        <taxon>Rhopaluridae</taxon>
        <taxon>Intoshia</taxon>
    </lineage>
</organism>
<sequence>MISAFIVNGFTSVLQCCAFGFIGCLHPQYINAFSMGMNTSGVIGILIVMLATAAKNDNIDDIELKKLNVEKDNQDDINKNSPSFQQATLTIVDENIEENSAHSPKTIREYIYIIRINWTIYGALFITFLITFNIFPGLLDQITPSTKSISKNNAYFKGLIVFLNFNVFAKSGFLLLIISIIRIGALPLTFFFNMNNATVRLIPVYIKSDIAFDMSNDIKSLILFIIYGYLTFWIDCSSPVRASENDGEMIHIASL</sequence>
<feature type="transmembrane region" description="Helical" evidence="1">
    <location>
        <begin position="118"/>
        <end position="139"/>
    </location>
</feature>
<dbReference type="OrthoDB" id="1856718at2759"/>